<dbReference type="InterPro" id="IPR049352">
    <property type="entry name" value="Rost"/>
</dbReference>
<dbReference type="GO" id="GO:0016020">
    <property type="term" value="C:membrane"/>
    <property type="evidence" value="ECO:0007669"/>
    <property type="project" value="TreeGrafter"/>
</dbReference>
<reference evidence="3 4" key="1">
    <citation type="submission" date="2022-05" db="EMBL/GenBank/DDBJ databases">
        <authorList>
            <consortium name="Genoscope - CEA"/>
            <person name="William W."/>
        </authorList>
    </citation>
    <scope>NUCLEOTIDE SEQUENCE [LARGE SCALE GENOMIC DNA]</scope>
</reference>
<dbReference type="EMBL" id="CALNXJ010000045">
    <property type="protein sequence ID" value="CAH3148739.1"/>
    <property type="molecule type" value="Genomic_DNA"/>
</dbReference>
<feature type="transmembrane region" description="Helical" evidence="2">
    <location>
        <begin position="333"/>
        <end position="352"/>
    </location>
</feature>
<feature type="transmembrane region" description="Helical" evidence="2">
    <location>
        <begin position="192"/>
        <end position="216"/>
    </location>
</feature>
<feature type="transmembrane region" description="Helical" evidence="2">
    <location>
        <begin position="123"/>
        <end position="150"/>
    </location>
</feature>
<evidence type="ECO:0000256" key="1">
    <source>
        <dbReference type="SAM" id="MobiDB-lite"/>
    </source>
</evidence>
<feature type="transmembrane region" description="Helical" evidence="2">
    <location>
        <begin position="399"/>
        <end position="425"/>
    </location>
</feature>
<evidence type="ECO:0000256" key="2">
    <source>
        <dbReference type="SAM" id="Phobius"/>
    </source>
</evidence>
<feature type="transmembrane region" description="Helical" evidence="2">
    <location>
        <begin position="5"/>
        <end position="24"/>
    </location>
</feature>
<keyword evidence="2" id="KW-0472">Membrane</keyword>
<organism evidence="3 4">
    <name type="scientific">Pocillopora meandrina</name>
    <dbReference type="NCBI Taxonomy" id="46732"/>
    <lineage>
        <taxon>Eukaryota</taxon>
        <taxon>Metazoa</taxon>
        <taxon>Cnidaria</taxon>
        <taxon>Anthozoa</taxon>
        <taxon>Hexacorallia</taxon>
        <taxon>Scleractinia</taxon>
        <taxon>Astrocoeniina</taxon>
        <taxon>Pocilloporidae</taxon>
        <taxon>Pocillopora</taxon>
    </lineage>
</organism>
<dbReference type="AlphaFoldDB" id="A0AAU9XIJ9"/>
<accession>A0AAU9XIJ9</accession>
<feature type="compositionally biased region" description="Low complexity" evidence="1">
    <location>
        <begin position="61"/>
        <end position="73"/>
    </location>
</feature>
<proteinExistence type="predicted"/>
<feature type="non-terminal residue" evidence="3">
    <location>
        <position position="1"/>
    </location>
</feature>
<dbReference type="Pfam" id="PF21534">
    <property type="entry name" value="Rost"/>
    <property type="match status" value="1"/>
</dbReference>
<feature type="compositionally biased region" description="Polar residues" evidence="1">
    <location>
        <begin position="42"/>
        <end position="60"/>
    </location>
</feature>
<evidence type="ECO:0000313" key="4">
    <source>
        <dbReference type="Proteomes" id="UP001159428"/>
    </source>
</evidence>
<dbReference type="PANTHER" id="PTHR12242">
    <property type="entry name" value="OS02G0130600 PROTEIN-RELATED"/>
    <property type="match status" value="1"/>
</dbReference>
<name>A0AAU9XIJ9_9CNID</name>
<dbReference type="PANTHER" id="PTHR12242:SF49">
    <property type="entry name" value="HEADBUTT, ISOFORM E"/>
    <property type="match status" value="1"/>
</dbReference>
<keyword evidence="2" id="KW-0812">Transmembrane</keyword>
<sequence>TDWSFLCVTTYFVCSTLTSLIYWAHHHGKRMDNESGHACTPEEQTSSQRDPYSNTTRVTPESSDSGDGSQQEQYYDSYEDTEQIEASAQAQDIDEMVYWQSGGTDTNGEDHIYPLLDYGHKPYITALAITVIALVGLPLAQLWNFGMFTLRCHFNRMRSLVTDQVSIMCRDEFRLSQVKLYHSDAKDFIRSLWLPAALVTAYRCVFSAYCLGWIIYSGFHPANGAEKWFIYLTNWAFTFVTMYFLWASVVSVLHHFGITNNQVDMQMKAIGNHDSDAEGGEGLGDSVHKSAVKMSWYHKGLWVVFNIAANTAIMVTLLYWTLIFGGTTSGLDVSTHLINSVMIVADIMLSCVPVRILHVVYPLVLGICYLLTTVIFWAVDATNARGEPYIYSYIDYNNSPGFSIGLVCGFILVGQPVVQSLLFGLYKLRCFLGLKCGNKS</sequence>
<gene>
    <name evidence="3" type="ORF">PMEA_00024073</name>
</gene>
<comment type="caution">
    <text evidence="3">The sequence shown here is derived from an EMBL/GenBank/DDBJ whole genome shotgun (WGS) entry which is preliminary data.</text>
</comment>
<feature type="region of interest" description="Disordered" evidence="1">
    <location>
        <begin position="32"/>
        <end position="77"/>
    </location>
</feature>
<feature type="transmembrane region" description="Helical" evidence="2">
    <location>
        <begin position="300"/>
        <end position="321"/>
    </location>
</feature>
<evidence type="ECO:0000313" key="3">
    <source>
        <dbReference type="EMBL" id="CAH3148739.1"/>
    </source>
</evidence>
<feature type="transmembrane region" description="Helical" evidence="2">
    <location>
        <begin position="359"/>
        <end position="379"/>
    </location>
</feature>
<keyword evidence="4" id="KW-1185">Reference proteome</keyword>
<keyword evidence="2" id="KW-1133">Transmembrane helix</keyword>
<dbReference type="Proteomes" id="UP001159428">
    <property type="component" value="Unassembled WGS sequence"/>
</dbReference>
<protein>
    <submittedName>
        <fullName evidence="3">Uncharacterized protein</fullName>
    </submittedName>
</protein>